<dbReference type="PANTHER" id="PTHR42743:SF11">
    <property type="entry name" value="AMINODEOXYCHORISMATE LYASE"/>
    <property type="match status" value="1"/>
</dbReference>
<evidence type="ECO:0000313" key="2">
    <source>
        <dbReference type="EMBL" id="KAG0013583.1"/>
    </source>
</evidence>
<gene>
    <name evidence="2" type="ORF">BGZ80_010978</name>
</gene>
<reference evidence="2" key="1">
    <citation type="journal article" date="2020" name="Fungal Divers.">
        <title>Resolving the Mortierellaceae phylogeny through synthesis of multi-gene phylogenetics and phylogenomics.</title>
        <authorList>
            <person name="Vandepol N."/>
            <person name="Liber J."/>
            <person name="Desiro A."/>
            <person name="Na H."/>
            <person name="Kennedy M."/>
            <person name="Barry K."/>
            <person name="Grigoriev I.V."/>
            <person name="Miller A.N."/>
            <person name="O'Donnell K."/>
            <person name="Stajich J.E."/>
            <person name="Bonito G."/>
        </authorList>
    </citation>
    <scope>NUCLEOTIDE SEQUENCE</scope>
    <source>
        <strain evidence="2">NRRL 2769</strain>
    </source>
</reference>
<sequence length="250" mass="27876">MGSIQVLETILYDPKEGLFLLDRHCERMISSAKALALFIADDHEKFLHDLIPTRSELANKLEAAVKNAGTNTRQRLRVLLAFDGAVMIQSSQLPSETNNLADSSIVLVLDTEPISKDNIFLRHKTTERTAYNDARTRRGLGPIGAPQRKDEPFDVIMYNEDDEITETTIANIAIEVESPDSGELEWITPPLSSGLLAGTMRSELLEKGELREQVITRSDLIKAVQMSALEEAFKLNPLLAFQPTFAWCHG</sequence>
<keyword evidence="3" id="KW-1185">Reference proteome</keyword>
<dbReference type="PANTHER" id="PTHR42743">
    <property type="entry name" value="AMINO-ACID AMINOTRANSFERASE"/>
    <property type="match status" value="1"/>
</dbReference>
<dbReference type="InterPro" id="IPR043131">
    <property type="entry name" value="BCAT-like_N"/>
</dbReference>
<dbReference type="GO" id="GO:0003824">
    <property type="term" value="F:catalytic activity"/>
    <property type="evidence" value="ECO:0007669"/>
    <property type="project" value="InterPro"/>
</dbReference>
<comment type="similarity">
    <text evidence="1">Belongs to the class-IV pyridoxal-phosphate-dependent aminotransferase family.</text>
</comment>
<dbReference type="SUPFAM" id="SSF56752">
    <property type="entry name" value="D-aminoacid aminotransferase-like PLP-dependent enzymes"/>
    <property type="match status" value="1"/>
</dbReference>
<organism evidence="2 3">
    <name type="scientific">Entomortierella chlamydospora</name>
    <dbReference type="NCBI Taxonomy" id="101097"/>
    <lineage>
        <taxon>Eukaryota</taxon>
        <taxon>Fungi</taxon>
        <taxon>Fungi incertae sedis</taxon>
        <taxon>Mucoromycota</taxon>
        <taxon>Mortierellomycotina</taxon>
        <taxon>Mortierellomycetes</taxon>
        <taxon>Mortierellales</taxon>
        <taxon>Mortierellaceae</taxon>
        <taxon>Entomortierella</taxon>
    </lineage>
</organism>
<dbReference type="GO" id="GO:0046394">
    <property type="term" value="P:carboxylic acid biosynthetic process"/>
    <property type="evidence" value="ECO:0007669"/>
    <property type="project" value="UniProtKB-ARBA"/>
</dbReference>
<dbReference type="InterPro" id="IPR036038">
    <property type="entry name" value="Aminotransferase-like"/>
</dbReference>
<dbReference type="AlphaFoldDB" id="A0A9P6MU24"/>
<evidence type="ECO:0000256" key="1">
    <source>
        <dbReference type="ARBA" id="ARBA00009320"/>
    </source>
</evidence>
<protein>
    <submittedName>
        <fullName evidence="2">Uncharacterized protein</fullName>
    </submittedName>
</protein>
<dbReference type="InterPro" id="IPR043132">
    <property type="entry name" value="BCAT-like_C"/>
</dbReference>
<dbReference type="InterPro" id="IPR050571">
    <property type="entry name" value="Class-IV_PLP-Dep_Aminotrnsfr"/>
</dbReference>
<dbReference type="Gene3D" id="3.20.10.10">
    <property type="entry name" value="D-amino Acid Aminotransferase, subunit A, domain 2"/>
    <property type="match status" value="1"/>
</dbReference>
<proteinExistence type="inferred from homology"/>
<accession>A0A9P6MU24</accession>
<dbReference type="EMBL" id="JAAAID010000827">
    <property type="protein sequence ID" value="KAG0013583.1"/>
    <property type="molecule type" value="Genomic_DNA"/>
</dbReference>
<dbReference type="Pfam" id="PF01063">
    <property type="entry name" value="Aminotran_4"/>
    <property type="match status" value="1"/>
</dbReference>
<name>A0A9P6MU24_9FUNG</name>
<comment type="caution">
    <text evidence="2">The sequence shown here is derived from an EMBL/GenBank/DDBJ whole genome shotgun (WGS) entry which is preliminary data.</text>
</comment>
<dbReference type="InterPro" id="IPR001544">
    <property type="entry name" value="Aminotrans_IV"/>
</dbReference>
<dbReference type="Gene3D" id="3.30.470.10">
    <property type="match status" value="1"/>
</dbReference>
<evidence type="ECO:0000313" key="3">
    <source>
        <dbReference type="Proteomes" id="UP000703661"/>
    </source>
</evidence>
<dbReference type="Proteomes" id="UP000703661">
    <property type="component" value="Unassembled WGS sequence"/>
</dbReference>